<feature type="domain" description="DUF6079" evidence="3">
    <location>
        <begin position="477"/>
        <end position="677"/>
    </location>
</feature>
<dbReference type="InterPro" id="IPR045725">
    <property type="entry name" value="DUF6079_N"/>
</dbReference>
<feature type="domain" description="DUF6079" evidence="5">
    <location>
        <begin position="836"/>
        <end position="1049"/>
    </location>
</feature>
<comment type="caution">
    <text evidence="7">The sequence shown here is derived from an EMBL/GenBank/DDBJ whole genome shotgun (WGS) entry which is preliminary data.</text>
</comment>
<evidence type="ECO:0000259" key="2">
    <source>
        <dbReference type="Pfam" id="PF26383"/>
    </source>
</evidence>
<dbReference type="OrthoDB" id="8780745at2"/>
<evidence type="ECO:0000313" key="8">
    <source>
        <dbReference type="Proteomes" id="UP000050417"/>
    </source>
</evidence>
<evidence type="ECO:0008006" key="9">
    <source>
        <dbReference type="Google" id="ProtNLM"/>
    </source>
</evidence>
<organism evidence="7 8">
    <name type="scientific">Ornatilinea apprima</name>
    <dbReference type="NCBI Taxonomy" id="1134406"/>
    <lineage>
        <taxon>Bacteria</taxon>
        <taxon>Bacillati</taxon>
        <taxon>Chloroflexota</taxon>
        <taxon>Anaerolineae</taxon>
        <taxon>Anaerolineales</taxon>
        <taxon>Anaerolineaceae</taxon>
        <taxon>Ornatilinea</taxon>
    </lineage>
</organism>
<name>A0A0P6XK31_9CHLR</name>
<dbReference type="Pfam" id="PF26387">
    <property type="entry name" value="DUF6079_5th"/>
    <property type="match status" value="1"/>
</dbReference>
<dbReference type="SUPFAM" id="SSF52540">
    <property type="entry name" value="P-loop containing nucleoside triphosphate hydrolases"/>
    <property type="match status" value="1"/>
</dbReference>
<dbReference type="InterPro" id="IPR058569">
    <property type="entry name" value="DUF6079_2nd"/>
</dbReference>
<protein>
    <recommendedName>
        <fullName evidence="9">ATPase</fullName>
    </recommendedName>
</protein>
<dbReference type="PATRIC" id="fig|1134406.4.peg.2733"/>
<dbReference type="STRING" id="1134406.ADN00_13050"/>
<dbReference type="InterPro" id="IPR058571">
    <property type="entry name" value="DUF6079_3rd"/>
</dbReference>
<dbReference type="Pfam" id="PF26385">
    <property type="entry name" value="DUF6079_4th"/>
    <property type="match status" value="1"/>
</dbReference>
<keyword evidence="8" id="KW-1185">Reference proteome</keyword>
<dbReference type="EMBL" id="LGCL01000028">
    <property type="protein sequence ID" value="KPL75310.1"/>
    <property type="molecule type" value="Genomic_DNA"/>
</dbReference>
<dbReference type="InterPro" id="IPR058574">
    <property type="entry name" value="DUF6079_6th"/>
</dbReference>
<evidence type="ECO:0000259" key="5">
    <source>
        <dbReference type="Pfam" id="PF26387"/>
    </source>
</evidence>
<feature type="domain" description="DUF6079" evidence="6">
    <location>
        <begin position="1058"/>
        <end position="1149"/>
    </location>
</feature>
<dbReference type="Pfam" id="PF26383">
    <property type="entry name" value="DUF6079_2nd"/>
    <property type="match status" value="1"/>
</dbReference>
<dbReference type="RefSeq" id="WP_075063463.1">
    <property type="nucleotide sequence ID" value="NZ_LGCL01000028.1"/>
</dbReference>
<sequence>MLYRDLVQFTPIETIIQLRDAEKESAAISLVQSYVISDAMANKLVDMAFPQLQFERPQDNKGILIVGNYGTGKSHLMSVISAIAERAELKDQLNNEKVKEASEKFAGKFKVVRVEIGSVTRGLREILLDELQSALNAWGVSFIFPSADQVTNNKTSIIQAVAAFQEKYPGMGLLLVVDELLDYLRTREQRALILDLGFLRELGEVAASCPFRFMGGLQETLFENPRFGFVAEQLRRVKDRFEQINIAREDITFVVSQRLLKKTDAQKAQITDYLRKFAPLYKSMADRLDEFVDLFPIHPVYVETFENLAIAEKRQVLKTFSTAIRSVLDQEVPPDQPGLISYDQYWKLIQEDPSLRSIDDIARVIQKSNILEGLIQNAYTRPNLKDMAIRIIRALSVQRLATSDVFVPLGVTAESLRDGLCLFQRLPAEMNNADFLLDQVQVALKEMMKTVQGQFLSYNPENGQYYLDLKKAVDFDQKIRERGDFMDKSDLNTYFYDALRQALNLSDSTYLTGYSIWFYELPWAEHKVTRPGYLFFGPPDERTTAQPPRDFYIYFLPPFQNRSYNDQKLPDEVLFYLTGLDHEFEEKIRLYAGARSMANESTEYRTEYANKAETNFRQLMRWLQDHLIEKLHIIYQGVDEPIQSVLTRMRSTASQNIEELIRLVSSHLFSPEFEDRYPDYPKFSRLSQPVTETARANSAMEAIRRLCGRTSNLGSGILEGLGILDEQGNIRPYDSSYTGYFLKLLNDKPDGQVINRGEVIEQVAGGIQPVEKDMKFNLEPEWVSVILLALVYNGDIVISLDGREELDAGSLERALTRSMTDIINFRFYKRPRTLPINLWSMIFEGLGLQPGLVRDENTRETAVTELQRMVHAELDKVVQLDNNLRMSAQLWNSPVFTPQPVYAVEQGTVVDSDAPDVSLYPTDLLPGLRGYKQFLEELNKYTTVGKLRNLRYTPGQIQEYLDYRKIVLRTRQLLDAVNLIQPYTTYLAEAQANLPEDHAWTQRARQVQKNTLDSIRRLGKGFASFDQQAVVQELTSLKQEYIAIYSDFHRKSLLTSKGDNLRQHLYRDARFETMRALSAIDLLTRSGDFEGWKNQLIRLLPCPEFHEGVLSDSPTCPHCHLRPAQHHLLVNADVMVQQLDEKLSDLLKNWRKALRDNLNSDTAQHSLEAMSSVERKPIEEYLKQSDESDSLPANFVPVAIQALRGIQAVTLPVDALVQALKTGGLPCTREELQNRFKQFLDQQMRGHDAGNTRLTLDQ</sequence>
<dbReference type="AlphaFoldDB" id="A0A0P6XK31"/>
<accession>A0A0P6XK31</accession>
<evidence type="ECO:0000313" key="7">
    <source>
        <dbReference type="EMBL" id="KPL75310.1"/>
    </source>
</evidence>
<feature type="domain" description="DUF6079" evidence="2">
    <location>
        <begin position="263"/>
        <end position="472"/>
    </location>
</feature>
<feature type="domain" description="DUF6079" evidence="4">
    <location>
        <begin position="696"/>
        <end position="829"/>
    </location>
</feature>
<feature type="domain" description="DUF6079" evidence="1">
    <location>
        <begin position="19"/>
        <end position="248"/>
    </location>
</feature>
<gene>
    <name evidence="7" type="ORF">ADN00_13050</name>
</gene>
<evidence type="ECO:0000259" key="6">
    <source>
        <dbReference type="Pfam" id="PF26388"/>
    </source>
</evidence>
<reference evidence="7 8" key="1">
    <citation type="submission" date="2015-07" db="EMBL/GenBank/DDBJ databases">
        <title>Genome sequence of Ornatilinea apprima DSM 23815.</title>
        <authorList>
            <person name="Hemp J."/>
            <person name="Ward L.M."/>
            <person name="Pace L.A."/>
            <person name="Fischer W.W."/>
        </authorList>
    </citation>
    <scope>NUCLEOTIDE SEQUENCE [LARGE SCALE GENOMIC DNA]</scope>
    <source>
        <strain evidence="7 8">P3M-1</strain>
    </source>
</reference>
<evidence type="ECO:0000259" key="4">
    <source>
        <dbReference type="Pfam" id="PF26385"/>
    </source>
</evidence>
<dbReference type="Pfam" id="PF19557">
    <property type="entry name" value="DUF6079_1st"/>
    <property type="match status" value="1"/>
</dbReference>
<dbReference type="InterPro" id="IPR027417">
    <property type="entry name" value="P-loop_NTPase"/>
</dbReference>
<proteinExistence type="predicted"/>
<evidence type="ECO:0000259" key="1">
    <source>
        <dbReference type="Pfam" id="PF19557"/>
    </source>
</evidence>
<dbReference type="Proteomes" id="UP000050417">
    <property type="component" value="Unassembled WGS sequence"/>
</dbReference>
<dbReference type="Pfam" id="PF26388">
    <property type="entry name" value="DUF6079_6th"/>
    <property type="match status" value="1"/>
</dbReference>
<dbReference type="InterPro" id="IPR058573">
    <property type="entry name" value="DUF6079_5th"/>
</dbReference>
<dbReference type="InterPro" id="IPR058572">
    <property type="entry name" value="DUF6079_4th"/>
</dbReference>
<dbReference type="Pfam" id="PF26384">
    <property type="entry name" value="DUF6079_3rd"/>
    <property type="match status" value="1"/>
</dbReference>
<evidence type="ECO:0000259" key="3">
    <source>
        <dbReference type="Pfam" id="PF26384"/>
    </source>
</evidence>